<dbReference type="RefSeq" id="WP_050530404.1">
    <property type="nucleotide sequence ID" value="NZ_AQQZ01000003.1"/>
</dbReference>
<gene>
    <name evidence="2" type="ORF">ATO11_08545</name>
</gene>
<comment type="caution">
    <text evidence="2">The sequence shown here is derived from an EMBL/GenBank/DDBJ whole genome shotgun (WGS) entry which is preliminary data.</text>
</comment>
<evidence type="ECO:0000313" key="3">
    <source>
        <dbReference type="Proteomes" id="UP000036938"/>
    </source>
</evidence>
<dbReference type="InterPro" id="IPR014922">
    <property type="entry name" value="YdhG-like"/>
</dbReference>
<protein>
    <recommendedName>
        <fullName evidence="1">YdhG-like domain-containing protein</fullName>
    </recommendedName>
</protein>
<organism evidence="2 3">
    <name type="scientific">Pseudaestuariivita atlantica</name>
    <dbReference type="NCBI Taxonomy" id="1317121"/>
    <lineage>
        <taxon>Bacteria</taxon>
        <taxon>Pseudomonadati</taxon>
        <taxon>Pseudomonadota</taxon>
        <taxon>Alphaproteobacteria</taxon>
        <taxon>Rhodobacterales</taxon>
        <taxon>Paracoccaceae</taxon>
        <taxon>Pseudaestuariivita</taxon>
    </lineage>
</organism>
<dbReference type="OrthoDB" id="5951444at2"/>
<evidence type="ECO:0000259" key="1">
    <source>
        <dbReference type="Pfam" id="PF08818"/>
    </source>
</evidence>
<dbReference type="STRING" id="1317121.ATO11_08545"/>
<dbReference type="Proteomes" id="UP000036938">
    <property type="component" value="Unassembled WGS sequence"/>
</dbReference>
<sequence length="142" mass="15538">MGEAKTRPTGASVEAFLDAVGHPGRREDARILDALFREATGWTPQMWGPTIVGYGAYDYTYDSGRTGTFLATGFSPRKANMVVYIMPGYADFASILDRLGPHKLGKSCLYLGRLGKVDPDVLKELIRAGIADLQTRWPVRAA</sequence>
<dbReference type="EMBL" id="AQQZ01000003">
    <property type="protein sequence ID" value="KNG94251.1"/>
    <property type="molecule type" value="Genomic_DNA"/>
</dbReference>
<dbReference type="AlphaFoldDB" id="A0A0L1JR86"/>
<dbReference type="Pfam" id="PF08818">
    <property type="entry name" value="DUF1801"/>
    <property type="match status" value="1"/>
</dbReference>
<feature type="domain" description="YdhG-like" evidence="1">
    <location>
        <begin position="25"/>
        <end position="128"/>
    </location>
</feature>
<name>A0A0L1JR86_9RHOB</name>
<dbReference type="SUPFAM" id="SSF159888">
    <property type="entry name" value="YdhG-like"/>
    <property type="match status" value="1"/>
</dbReference>
<reference evidence="2 3" key="1">
    <citation type="journal article" date="2015" name="Int. J. Syst. Evol. Microbiol.">
        <title>Aestuariivita atlantica sp. nov., isolated from deep sea sediment of the Atlantic Ocean.</title>
        <authorList>
            <person name="Li G."/>
            <person name="Lai Q."/>
            <person name="Du Y."/>
            <person name="Liu X."/>
            <person name="Sun F."/>
            <person name="Shao Z."/>
        </authorList>
    </citation>
    <scope>NUCLEOTIDE SEQUENCE [LARGE SCALE GENOMIC DNA]</scope>
    <source>
        <strain evidence="2 3">22II-S11-z3</strain>
    </source>
</reference>
<keyword evidence="3" id="KW-1185">Reference proteome</keyword>
<evidence type="ECO:0000313" key="2">
    <source>
        <dbReference type="EMBL" id="KNG94251.1"/>
    </source>
</evidence>
<accession>A0A0L1JR86</accession>
<proteinExistence type="predicted"/>
<dbReference type="PATRIC" id="fig|1317121.7.peg.2319"/>